<name>B9JE99_RHIR8</name>
<feature type="domain" description="Glycosyltransferase 2-like" evidence="1">
    <location>
        <begin position="227"/>
        <end position="357"/>
    </location>
</feature>
<dbReference type="PANTHER" id="PTHR43179:SF7">
    <property type="entry name" value="RHAMNOSYLTRANSFERASE WBBL"/>
    <property type="match status" value="1"/>
</dbReference>
<dbReference type="KEGG" id="ara:Arad_4830"/>
<evidence type="ECO:0000313" key="3">
    <source>
        <dbReference type="Proteomes" id="UP000001600"/>
    </source>
</evidence>
<dbReference type="PANTHER" id="PTHR43179">
    <property type="entry name" value="RHAMNOSYLTRANSFERASE WBBL"/>
    <property type="match status" value="1"/>
</dbReference>
<dbReference type="EMBL" id="CP000628">
    <property type="protein sequence ID" value="ACM28444.1"/>
    <property type="molecule type" value="Genomic_DNA"/>
</dbReference>
<dbReference type="Gene3D" id="3.90.550.10">
    <property type="entry name" value="Spore Coat Polysaccharide Biosynthesis Protein SpsA, Chain A"/>
    <property type="match status" value="2"/>
</dbReference>
<accession>B9JE99</accession>
<keyword evidence="2" id="KW-0808">Transferase</keyword>
<dbReference type="CDD" id="cd04184">
    <property type="entry name" value="GT2_RfbC_Mx_like"/>
    <property type="match status" value="1"/>
</dbReference>
<dbReference type="STRING" id="311403.Arad_4830"/>
<dbReference type="InterPro" id="IPR001173">
    <property type="entry name" value="Glyco_trans_2-like"/>
</dbReference>
<evidence type="ECO:0000313" key="2">
    <source>
        <dbReference type="EMBL" id="ACM28444.1"/>
    </source>
</evidence>
<dbReference type="eggNOG" id="COG1216">
    <property type="taxonomic scope" value="Bacteria"/>
</dbReference>
<dbReference type="Proteomes" id="UP000001600">
    <property type="component" value="Chromosome 1"/>
</dbReference>
<organism evidence="2 3">
    <name type="scientific">Rhizobium rhizogenes (strain K84 / ATCC BAA-868)</name>
    <name type="common">Agrobacterium radiobacter</name>
    <dbReference type="NCBI Taxonomy" id="311403"/>
    <lineage>
        <taxon>Bacteria</taxon>
        <taxon>Pseudomonadati</taxon>
        <taxon>Pseudomonadota</taxon>
        <taxon>Alphaproteobacteria</taxon>
        <taxon>Hyphomicrobiales</taxon>
        <taxon>Rhizobiaceae</taxon>
        <taxon>Rhizobium/Agrobacterium group</taxon>
        <taxon>Rhizobium</taxon>
    </lineage>
</organism>
<protein>
    <submittedName>
        <fullName evidence="2">Glycosyl transferase</fullName>
    </submittedName>
</protein>
<dbReference type="AlphaFoldDB" id="B9JE99"/>
<sequence length="751" mass="84371">MPMSSRIVSVEVTFSPLNDLVLMEEANGLTSYQMVGGDPFFSVGMPGLAPGYYEISIELASSLTQLVRPTLYVDSGEGFSEAETLALAFFETKGEISARIFLPRGARALRFDPSCQPGSLTIGRGRLSKVSALAIVIKHARLDVQSLRETQDLQGALKTLSRAWDADKYLEDWLNEALIGCRRSNLHFDGKKYSLSQKDGQYVYIPPEKPQNLAGEINGMSFRPIFSIIVPSYNTPLQLMEKLYESVSSQWYPDWELIVVDDASTRLEALEFLKGISDSRVKLEWSSENQGIAGATNSGVKIATGDYVVLLDHDDELTHDCLYELALCVNRENPDYIYSDEDKIDLEGRASEPHYKPDWSPDTMMSTMYVCHVSCIRRSLLLDVGGLRSQYDGCQDWDLVLRLTEITKKIAHIPKVLYHWRTLPGSVSVALTEKPYVLEATRRVRADAIKRRGLDASVEEIPGFPGYFGVKYEPRPGTLISIIIPTRDNCGVLQRCMESLQYVNSYKNIEIIIVDNGSRDQKTLIYLQELSAFSNISIIRWDYPFSFSQLCNIGAAKASGELILFLNDDTEVVEHDSLARMAGFAQLDHIGAVGAKLLYPGSNLIQHCGLLNLSDGPGHAYLRQDAGGWGYFGRSILDYNWLAVTGACLMASRSKFDAVGGFDETFPVAYNDVELCFRLREAGYYSVMCQRAVLLHHESFSRGLDDLDPVKLKRLREEMGRLYRRHPDFFQRDPFHNVNLHPNGINFDYAI</sequence>
<gene>
    <name evidence="2" type="ordered locus">Arad_4830</name>
</gene>
<dbReference type="GO" id="GO:0016757">
    <property type="term" value="F:glycosyltransferase activity"/>
    <property type="evidence" value="ECO:0007669"/>
    <property type="project" value="UniProtKB-KW"/>
</dbReference>
<evidence type="ECO:0000259" key="1">
    <source>
        <dbReference type="Pfam" id="PF00535"/>
    </source>
</evidence>
<proteinExistence type="predicted"/>
<dbReference type="InterPro" id="IPR029044">
    <property type="entry name" value="Nucleotide-diphossugar_trans"/>
</dbReference>
<dbReference type="CDD" id="cd04186">
    <property type="entry name" value="GT_2_like_c"/>
    <property type="match status" value="1"/>
</dbReference>
<dbReference type="CAZy" id="GT2">
    <property type="family name" value="Glycosyltransferase Family 2"/>
</dbReference>
<reference evidence="2 3" key="1">
    <citation type="journal article" date="2009" name="J. Bacteriol.">
        <title>Genome sequences of three Agrobacterium biovars help elucidate the evolution of multichromosome genomes in bacteria.</title>
        <authorList>
            <person name="Slater S.C."/>
            <person name="Goldman B.S."/>
            <person name="Goodner B."/>
            <person name="Setubal J.C."/>
            <person name="Farrand S.K."/>
            <person name="Nester E.W."/>
            <person name="Burr T.J."/>
            <person name="Banta L."/>
            <person name="Dickerman A.W."/>
            <person name="Paulsen I."/>
            <person name="Otten L."/>
            <person name="Suen G."/>
            <person name="Welch R."/>
            <person name="Almeida N.F."/>
            <person name="Arnold F."/>
            <person name="Burton O.T."/>
            <person name="Du Z."/>
            <person name="Ewing A."/>
            <person name="Godsy E."/>
            <person name="Heisel S."/>
            <person name="Houmiel K.L."/>
            <person name="Jhaveri J."/>
            <person name="Lu J."/>
            <person name="Miller N.M."/>
            <person name="Norton S."/>
            <person name="Chen Q."/>
            <person name="Phoolcharoen W."/>
            <person name="Ohlin V."/>
            <person name="Ondrusek D."/>
            <person name="Pride N."/>
            <person name="Stricklin S.L."/>
            <person name="Sun J."/>
            <person name="Wheeler C."/>
            <person name="Wilson L."/>
            <person name="Zhu H."/>
            <person name="Wood D.W."/>
        </authorList>
    </citation>
    <scope>NUCLEOTIDE SEQUENCE [LARGE SCALE GENOMIC DNA]</scope>
    <source>
        <strain evidence="3">K84 / ATCC BAA-868</strain>
    </source>
</reference>
<dbReference type="HOGENOM" id="CLU_005003_2_0_5"/>
<dbReference type="Pfam" id="PF00535">
    <property type="entry name" value="Glycos_transf_2"/>
    <property type="match status" value="2"/>
</dbReference>
<feature type="domain" description="Glycosyltransferase 2-like" evidence="1">
    <location>
        <begin position="481"/>
        <end position="604"/>
    </location>
</feature>
<dbReference type="SUPFAM" id="SSF53448">
    <property type="entry name" value="Nucleotide-diphospho-sugar transferases"/>
    <property type="match status" value="2"/>
</dbReference>